<dbReference type="eggNOG" id="ENOG502Z7ZQ">
    <property type="taxonomic scope" value="Bacteria"/>
</dbReference>
<name>F5XJZ0_MICPN</name>
<dbReference type="EMBL" id="AP012204">
    <property type="protein sequence ID" value="BAK33486.1"/>
    <property type="molecule type" value="Genomic_DNA"/>
</dbReference>
<gene>
    <name evidence="1" type="ordered locus">MLP_04720</name>
</gene>
<proteinExistence type="predicted"/>
<protein>
    <recommendedName>
        <fullName evidence="3">AttH domain-containing protein</fullName>
    </recommendedName>
</protein>
<dbReference type="STRING" id="1032480.MLP_04720"/>
<evidence type="ECO:0000313" key="2">
    <source>
        <dbReference type="Proteomes" id="UP000007947"/>
    </source>
</evidence>
<dbReference type="KEGG" id="mph:MLP_04720"/>
<dbReference type="SUPFAM" id="SSF159245">
    <property type="entry name" value="AttH-like"/>
    <property type="match status" value="1"/>
</dbReference>
<evidence type="ECO:0000313" key="1">
    <source>
        <dbReference type="EMBL" id="BAK33486.1"/>
    </source>
</evidence>
<keyword evidence="2" id="KW-1185">Reference proteome</keyword>
<organism evidence="1 2">
    <name type="scientific">Microlunatus phosphovorus (strain ATCC 700054 / DSM 10555 / JCM 9379 / NBRC 101784 / NCIMB 13414 / VKM Ac-1990 / NM-1)</name>
    <dbReference type="NCBI Taxonomy" id="1032480"/>
    <lineage>
        <taxon>Bacteria</taxon>
        <taxon>Bacillati</taxon>
        <taxon>Actinomycetota</taxon>
        <taxon>Actinomycetes</taxon>
        <taxon>Propionibacteriales</taxon>
        <taxon>Propionibacteriaceae</taxon>
        <taxon>Microlunatus</taxon>
    </lineage>
</organism>
<evidence type="ECO:0008006" key="3">
    <source>
        <dbReference type="Google" id="ProtNLM"/>
    </source>
</evidence>
<dbReference type="Proteomes" id="UP000007947">
    <property type="component" value="Chromosome"/>
</dbReference>
<accession>F5XJZ0</accession>
<reference evidence="1 2" key="1">
    <citation type="submission" date="2011-05" db="EMBL/GenBank/DDBJ databases">
        <title>Whole genome sequence of Microlunatus phosphovorus NM-1.</title>
        <authorList>
            <person name="Hosoyama A."/>
            <person name="Sasaki K."/>
            <person name="Harada T."/>
            <person name="Igarashi R."/>
            <person name="Kawakoshi A."/>
            <person name="Sasagawa M."/>
            <person name="Fukada J."/>
            <person name="Nakamura S."/>
            <person name="Katano Y."/>
            <person name="Hanada S."/>
            <person name="Kamagata Y."/>
            <person name="Nakamura N."/>
            <person name="Yamazaki S."/>
            <person name="Fujita N."/>
        </authorList>
    </citation>
    <scope>NUCLEOTIDE SEQUENCE [LARGE SCALE GENOMIC DNA]</scope>
    <source>
        <strain evidence="2">ATCC 700054 / DSM 10555 / JCM 9379 / NBRC 101784 / NCIMB 13414 / VKM Ac-1990 / NM-1</strain>
    </source>
</reference>
<dbReference type="AlphaFoldDB" id="F5XJZ0"/>
<dbReference type="HOGENOM" id="CLU_071545_0_0_11"/>
<sequence length="341" mass="37715">MSNREAPPMTVAPWMTSTRYASGQQAGHYESFYQRGNHPTRPLAFWIRYTIFSPTGRPEAAIGELWAIVFDGETGRHVVAKEEHPIATCSFSHDQLAARIGDAELAAGRLVGSATGPAESISWDLTWSGDSDPMFLLPQASYRRSFPAAKSLVVTPLARYDGRLEVAGRTIDVDGWVGSQNHNWGSRHTDAYAFGQVAGFDDHPDSFLEIVSARVKVGPVRLPMITCLSLRHAGTTHELVDPLRGLRSSKADYGYFFWRFAHHDDRVAIEGEFSAEPEAFVALNYYNPPGGTKQCLNTKIASCTLTVTDRRTGRAERLSTAHRALFEILTDHRGHGIDVRA</sequence>